<keyword evidence="1" id="KW-0479">Metal-binding</keyword>
<evidence type="ECO:0000259" key="6">
    <source>
        <dbReference type="Pfam" id="PF07732"/>
    </source>
</evidence>
<proteinExistence type="predicted"/>
<dbReference type="SUPFAM" id="SSF49503">
    <property type="entry name" value="Cupredoxins"/>
    <property type="match status" value="3"/>
</dbReference>
<evidence type="ECO:0000256" key="3">
    <source>
        <dbReference type="SAM" id="SignalP"/>
    </source>
</evidence>
<dbReference type="CDD" id="cd13881">
    <property type="entry name" value="CuRO_2_McoC_like"/>
    <property type="match status" value="1"/>
</dbReference>
<dbReference type="InterPro" id="IPR011706">
    <property type="entry name" value="Cu-oxidase_C"/>
</dbReference>
<evidence type="ECO:0000259" key="5">
    <source>
        <dbReference type="Pfam" id="PF07731"/>
    </source>
</evidence>
<dbReference type="InterPro" id="IPR011707">
    <property type="entry name" value="Cu-oxidase-like_N"/>
</dbReference>
<dbReference type="PROSITE" id="PS00080">
    <property type="entry name" value="MULTICOPPER_OXIDASE2"/>
    <property type="match status" value="1"/>
</dbReference>
<comment type="caution">
    <text evidence="7">The sequence shown here is derived from an EMBL/GenBank/DDBJ whole genome shotgun (WGS) entry which is preliminary data.</text>
</comment>
<dbReference type="Pfam" id="PF00394">
    <property type="entry name" value="Cu-oxidase"/>
    <property type="match status" value="1"/>
</dbReference>
<keyword evidence="2" id="KW-0560">Oxidoreductase</keyword>
<feature type="domain" description="Plastocyanin-like" evidence="6">
    <location>
        <begin position="84"/>
        <end position="189"/>
    </location>
</feature>
<dbReference type="InterPro" id="IPR001117">
    <property type="entry name" value="Cu-oxidase_2nd"/>
</dbReference>
<dbReference type="Gene3D" id="2.60.40.420">
    <property type="entry name" value="Cupredoxins - blue copper proteins"/>
    <property type="match status" value="3"/>
</dbReference>
<dbReference type="InterPro" id="IPR008972">
    <property type="entry name" value="Cupredoxin"/>
</dbReference>
<dbReference type="EMBL" id="JALAZD010000001">
    <property type="protein sequence ID" value="MCI0127252.1"/>
    <property type="molecule type" value="Genomic_DNA"/>
</dbReference>
<dbReference type="AlphaFoldDB" id="A0AA41QLU6"/>
<name>A0AA41QLU6_9HYPH</name>
<dbReference type="GO" id="GO:0016491">
    <property type="term" value="F:oxidoreductase activity"/>
    <property type="evidence" value="ECO:0007669"/>
    <property type="project" value="UniProtKB-KW"/>
</dbReference>
<evidence type="ECO:0000313" key="7">
    <source>
        <dbReference type="EMBL" id="MCI0127252.1"/>
    </source>
</evidence>
<gene>
    <name evidence="7" type="ORF">ML536_10485</name>
</gene>
<feature type="chain" id="PRO_5041384173" evidence="3">
    <location>
        <begin position="22"/>
        <end position="502"/>
    </location>
</feature>
<feature type="domain" description="Plastocyanin-like" evidence="4">
    <location>
        <begin position="225"/>
        <end position="306"/>
    </location>
</feature>
<dbReference type="GO" id="GO:0005507">
    <property type="term" value="F:copper ion binding"/>
    <property type="evidence" value="ECO:0007669"/>
    <property type="project" value="InterPro"/>
</dbReference>
<evidence type="ECO:0000256" key="2">
    <source>
        <dbReference type="ARBA" id="ARBA00023002"/>
    </source>
</evidence>
<dbReference type="PANTHER" id="PTHR11709:SF2">
    <property type="entry name" value="MULTICOPPER OXIDASE LPR1"/>
    <property type="match status" value="1"/>
</dbReference>
<evidence type="ECO:0000259" key="4">
    <source>
        <dbReference type="Pfam" id="PF00394"/>
    </source>
</evidence>
<feature type="domain" description="Plastocyanin-like" evidence="5">
    <location>
        <begin position="386"/>
        <end position="500"/>
    </location>
</feature>
<dbReference type="CDD" id="cd13902">
    <property type="entry name" value="CuRO_3_McoC_like"/>
    <property type="match status" value="1"/>
</dbReference>
<reference evidence="7" key="1">
    <citation type="submission" date="2022-03" db="EMBL/GenBank/DDBJ databases">
        <title>The complete genome sequence of a Methyloterrigena soli.</title>
        <authorList>
            <person name="Zi Z."/>
        </authorList>
    </citation>
    <scope>NUCLEOTIDE SEQUENCE</scope>
    <source>
        <strain evidence="7">M48</strain>
    </source>
</reference>
<feature type="signal peptide" evidence="3">
    <location>
        <begin position="1"/>
        <end position="21"/>
    </location>
</feature>
<sequence>MHRRTFISSLASLAVAGPTAAQMNHDMSTMNHGAQSNEPTTSLLDLPEGQPLRELPRLANQSATPGLFKASITAGPMNARLIEGIDTPMLGYNGGNPVIEVTEGDRVELDFTNDIPDEPTTIHWHGMPVPADQDGNPMDAVAPGGGRSYVFDLPSGSAAPYWFHPHPHEFTAEQVYRGLAGVFLVKPKADPIPAAYGDTVLLLTDIRLAADGTVTPNTPVDLMNGRIGDHVLTNGQRNPKIEVRAGERRRFRLINATNARFLCLAFENARMTVIGTDGGLLESPVAADEILLTPGERVEIVAAFDSPGPATLTTLEYDRGWMGPGKPDESRLALLTTSIAGDLAEPMPNLPRELRTIPALTNPAVTRRFVLSEEMGGGMEGVDHSSMPAAGMKFLINGASFDMNRIDTVSKVGQVELWEIVNDADMDHPFHIHGTQFQVIERELGGVVSQAPYPAWKDTVNVVPGETVRVLLRQELPGTRMYHCHILEHEKLGMMGIVDVQA</sequence>
<dbReference type="Pfam" id="PF07731">
    <property type="entry name" value="Cu-oxidase_2"/>
    <property type="match status" value="1"/>
</dbReference>
<dbReference type="RefSeq" id="WP_281735838.1">
    <property type="nucleotide sequence ID" value="NZ_JAKETQ010000001.1"/>
</dbReference>
<dbReference type="PANTHER" id="PTHR11709">
    <property type="entry name" value="MULTI-COPPER OXIDASE"/>
    <property type="match status" value="1"/>
</dbReference>
<dbReference type="Pfam" id="PF07732">
    <property type="entry name" value="Cu-oxidase_3"/>
    <property type="match status" value="1"/>
</dbReference>
<dbReference type="Proteomes" id="UP001156140">
    <property type="component" value="Unassembled WGS sequence"/>
</dbReference>
<organism evidence="7 8">
    <name type="scientific">Paradevosia shaoguanensis</name>
    <dbReference type="NCBI Taxonomy" id="1335043"/>
    <lineage>
        <taxon>Bacteria</taxon>
        <taxon>Pseudomonadati</taxon>
        <taxon>Pseudomonadota</taxon>
        <taxon>Alphaproteobacteria</taxon>
        <taxon>Hyphomicrobiales</taxon>
        <taxon>Devosiaceae</taxon>
        <taxon>Paradevosia</taxon>
    </lineage>
</organism>
<accession>A0AA41QLU6</accession>
<evidence type="ECO:0000256" key="1">
    <source>
        <dbReference type="ARBA" id="ARBA00022723"/>
    </source>
</evidence>
<keyword evidence="3" id="KW-0732">Signal</keyword>
<dbReference type="InterPro" id="IPR045087">
    <property type="entry name" value="Cu-oxidase_fam"/>
</dbReference>
<evidence type="ECO:0000313" key="8">
    <source>
        <dbReference type="Proteomes" id="UP001156140"/>
    </source>
</evidence>
<protein>
    <submittedName>
        <fullName evidence="7">Multicopper oxidase family protein</fullName>
    </submittedName>
</protein>
<keyword evidence="8" id="KW-1185">Reference proteome</keyword>
<dbReference type="InterPro" id="IPR002355">
    <property type="entry name" value="Cu_oxidase_Cu_BS"/>
</dbReference>